<dbReference type="RefSeq" id="WP_132552923.1">
    <property type="nucleotide sequence ID" value="NZ_SMBK01000013.1"/>
</dbReference>
<organism evidence="2 3">
    <name type="scientific">Rhizobium azibense</name>
    <dbReference type="NCBI Taxonomy" id="1136135"/>
    <lineage>
        <taxon>Bacteria</taxon>
        <taxon>Pseudomonadati</taxon>
        <taxon>Pseudomonadota</taxon>
        <taxon>Alphaproteobacteria</taxon>
        <taxon>Hyphomicrobiales</taxon>
        <taxon>Rhizobiaceae</taxon>
        <taxon>Rhizobium/Agrobacterium group</taxon>
        <taxon>Rhizobium</taxon>
    </lineage>
</organism>
<dbReference type="InterPro" id="IPR032494">
    <property type="entry name" value="Phage_TTP_N"/>
</dbReference>
<feature type="domain" description="Lambda phage tail tube protein N-terminal" evidence="1">
    <location>
        <begin position="19"/>
        <end position="147"/>
    </location>
</feature>
<reference evidence="2 3" key="1">
    <citation type="submission" date="2019-03" db="EMBL/GenBank/DDBJ databases">
        <title>Genomic Encyclopedia of Type Strains, Phase IV (KMG-V): Genome sequencing to study the core and pangenomes of soil and plant-associated prokaryotes.</title>
        <authorList>
            <person name="Whitman W."/>
        </authorList>
    </citation>
    <scope>NUCLEOTIDE SEQUENCE [LARGE SCALE GENOMIC DNA]</scope>
    <source>
        <strain evidence="2 3">IE4868</strain>
    </source>
</reference>
<dbReference type="Proteomes" id="UP000295507">
    <property type="component" value="Unassembled WGS sequence"/>
</dbReference>
<evidence type="ECO:0000259" key="1">
    <source>
        <dbReference type="Pfam" id="PF16461"/>
    </source>
</evidence>
<accession>A0A4R3RI95</accession>
<dbReference type="AlphaFoldDB" id="A0A4R3RI95"/>
<evidence type="ECO:0000313" key="2">
    <source>
        <dbReference type="EMBL" id="TCU34167.1"/>
    </source>
</evidence>
<comment type="caution">
    <text evidence="2">The sequence shown here is derived from an EMBL/GenBank/DDBJ whole genome shotgun (WGS) entry which is preliminary data.</text>
</comment>
<dbReference type="Pfam" id="PF16461">
    <property type="entry name" value="Phage_TTP_12"/>
    <property type="match status" value="1"/>
</dbReference>
<gene>
    <name evidence="2" type="ORF">EV129_113152</name>
</gene>
<proteinExistence type="predicted"/>
<sequence length="151" mass="15943">MPVKSTAKAGIGVILQRGNGASPEVFATIANVSQISAGGVTVNMIDATHLDSPDFYAEFIPGLKTADEWTATIGWDPSDPTQNGTTGLRKQMEDRTSATFRMNTAAIGLSESLYAECFVSQLGNIEITPDGLMTQSLTLRPTGAPYMVANA</sequence>
<name>A0A4R3RI95_9HYPH</name>
<evidence type="ECO:0000313" key="3">
    <source>
        <dbReference type="Proteomes" id="UP000295507"/>
    </source>
</evidence>
<dbReference type="EMBL" id="SMBK01000013">
    <property type="protein sequence ID" value="TCU34167.1"/>
    <property type="molecule type" value="Genomic_DNA"/>
</dbReference>
<dbReference type="Gene3D" id="4.10.410.40">
    <property type="match status" value="1"/>
</dbReference>
<protein>
    <recommendedName>
        <fullName evidence="1">Lambda phage tail tube protein N-terminal domain-containing protein</fullName>
    </recommendedName>
</protein>